<reference evidence="1 2" key="1">
    <citation type="journal article" date="2017" name="BMC Genomics">
        <title>Whole-genome assembly of Babesia ovata and comparative genomics between closely related pathogens.</title>
        <authorList>
            <person name="Yamagishi J."/>
            <person name="Asada M."/>
            <person name="Hakimi H."/>
            <person name="Tanaka T.Q."/>
            <person name="Sugimoto C."/>
            <person name="Kawazu S."/>
        </authorList>
    </citation>
    <scope>NUCLEOTIDE SEQUENCE [LARGE SCALE GENOMIC DNA]</scope>
    <source>
        <strain evidence="1 2">Miyake</strain>
    </source>
</reference>
<sequence length="121" mass="12974">MITCSCSFENPSGSYKYPLESLRFLGGILRNVAAAANDASLAGDAHSESVLQHGGGKVHSSISCCFRPDVGASPFVPLPSQRAIERIPQPAVLSEHVPYLTSSNSNVPRRLTEGWKRIPPL</sequence>
<evidence type="ECO:0000313" key="2">
    <source>
        <dbReference type="Proteomes" id="UP000236319"/>
    </source>
</evidence>
<protein>
    <submittedName>
        <fullName evidence="1">Acetyl-carboxylase, putative</fullName>
    </submittedName>
</protein>
<proteinExistence type="predicted"/>
<dbReference type="Proteomes" id="UP000236319">
    <property type="component" value="Unassembled WGS sequence"/>
</dbReference>
<dbReference type="AlphaFoldDB" id="A0A2H6KBI0"/>
<dbReference type="RefSeq" id="XP_028866562.1">
    <property type="nucleotide sequence ID" value="XM_029010729.1"/>
</dbReference>
<dbReference type="EMBL" id="BDSA01000002">
    <property type="protein sequence ID" value="GBE60319.1"/>
    <property type="molecule type" value="Genomic_DNA"/>
</dbReference>
<keyword evidence="2" id="KW-1185">Reference proteome</keyword>
<comment type="caution">
    <text evidence="1">The sequence shown here is derived from an EMBL/GenBank/DDBJ whole genome shotgun (WGS) entry which is preliminary data.</text>
</comment>
<organism evidence="1 2">
    <name type="scientific">Babesia ovata</name>
    <dbReference type="NCBI Taxonomy" id="189622"/>
    <lineage>
        <taxon>Eukaryota</taxon>
        <taxon>Sar</taxon>
        <taxon>Alveolata</taxon>
        <taxon>Apicomplexa</taxon>
        <taxon>Aconoidasida</taxon>
        <taxon>Piroplasmida</taxon>
        <taxon>Babesiidae</taxon>
        <taxon>Babesia</taxon>
    </lineage>
</organism>
<gene>
    <name evidence="1" type="ORF">BOVATA_018120</name>
</gene>
<evidence type="ECO:0000313" key="1">
    <source>
        <dbReference type="EMBL" id="GBE60319.1"/>
    </source>
</evidence>
<dbReference type="VEuPathDB" id="PiroplasmaDB:BOVATA_018120"/>
<accession>A0A2H6KBI0</accession>
<name>A0A2H6KBI0_9APIC</name>
<dbReference type="GeneID" id="39874089"/>